<dbReference type="Gene3D" id="1.20.1280.50">
    <property type="match status" value="1"/>
</dbReference>
<accession>A0AAV2C8N9</accession>
<name>A0AAV2C8N9_9ROSI</name>
<dbReference type="InterPro" id="IPR005174">
    <property type="entry name" value="KIB1-4_b-propeller"/>
</dbReference>
<evidence type="ECO:0000259" key="1">
    <source>
        <dbReference type="Pfam" id="PF03478"/>
    </source>
</evidence>
<evidence type="ECO:0000313" key="3">
    <source>
        <dbReference type="Proteomes" id="UP001497516"/>
    </source>
</evidence>
<dbReference type="InterPro" id="IPR036047">
    <property type="entry name" value="F-box-like_dom_sf"/>
</dbReference>
<dbReference type="SUPFAM" id="SSF81383">
    <property type="entry name" value="F-box domain"/>
    <property type="match status" value="1"/>
</dbReference>
<gene>
    <name evidence="2" type="ORF">LTRI10_LOCUS526</name>
</gene>
<protein>
    <recommendedName>
        <fullName evidence="1">KIB1-4 beta-propeller domain-containing protein</fullName>
    </recommendedName>
</protein>
<feature type="domain" description="KIB1-4 beta-propeller" evidence="1">
    <location>
        <begin position="141"/>
        <end position="374"/>
    </location>
</feature>
<keyword evidence="3" id="KW-1185">Reference proteome</keyword>
<dbReference type="Pfam" id="PF03478">
    <property type="entry name" value="Beta-prop_KIB1-4"/>
    <property type="match status" value="1"/>
</dbReference>
<proteinExistence type="predicted"/>
<sequence length="408" mass="46201">MTEEEEEQRDWKHLPGELLDTIICRLTKLSDLIHFQAVCKPWRRTPPKLRQTLPWLVSSSHGSACHRFTDVTARNDKWRQIDLAAGDAVEVQSHGSALGWMLLEERRRKPERSCALCLMNPFTRNQIHLPAKTGRQPERSCALCLMNPFTRNKIYLPGKTGQGEYLLDVDCPIPMISSIKGFAMSDEVAAEGYVVIVLCSTNSGHGGLAFCKLGAGGANRRRLWSFITLNPSEDRKFDLGRSEIAFSSQEGILYVLCPDDGRVFACDLVDQQPVLSLVFHPANSAPLFRRSGTCCYRLVESPEGELMLLIRTTEAGWTDNDLLVVGFSIYQMSEDEGRWEEMRDIGEYALFFDSCKAIYVSVKDHPECVRNCVYERENINRLSCGRLTCHRLENNVHGGDCWILPSNY</sequence>
<evidence type="ECO:0000313" key="2">
    <source>
        <dbReference type="EMBL" id="CAL1352564.1"/>
    </source>
</evidence>
<dbReference type="AlphaFoldDB" id="A0AAV2C8N9"/>
<dbReference type="InterPro" id="IPR050942">
    <property type="entry name" value="F-box_BR-signaling"/>
</dbReference>
<dbReference type="Proteomes" id="UP001497516">
    <property type="component" value="Chromosome 1"/>
</dbReference>
<reference evidence="2 3" key="1">
    <citation type="submission" date="2024-04" db="EMBL/GenBank/DDBJ databases">
        <authorList>
            <person name="Fracassetti M."/>
        </authorList>
    </citation>
    <scope>NUCLEOTIDE SEQUENCE [LARGE SCALE GENOMIC DNA]</scope>
</reference>
<dbReference type="EMBL" id="OZ034813">
    <property type="protein sequence ID" value="CAL1352564.1"/>
    <property type="molecule type" value="Genomic_DNA"/>
</dbReference>
<dbReference type="PANTHER" id="PTHR44259">
    <property type="entry name" value="OS07G0183000 PROTEIN-RELATED"/>
    <property type="match status" value="1"/>
</dbReference>
<organism evidence="2 3">
    <name type="scientific">Linum trigynum</name>
    <dbReference type="NCBI Taxonomy" id="586398"/>
    <lineage>
        <taxon>Eukaryota</taxon>
        <taxon>Viridiplantae</taxon>
        <taxon>Streptophyta</taxon>
        <taxon>Embryophyta</taxon>
        <taxon>Tracheophyta</taxon>
        <taxon>Spermatophyta</taxon>
        <taxon>Magnoliopsida</taxon>
        <taxon>eudicotyledons</taxon>
        <taxon>Gunneridae</taxon>
        <taxon>Pentapetalae</taxon>
        <taxon>rosids</taxon>
        <taxon>fabids</taxon>
        <taxon>Malpighiales</taxon>
        <taxon>Linaceae</taxon>
        <taxon>Linum</taxon>
    </lineage>
</organism>